<dbReference type="Proteomes" id="UP000241394">
    <property type="component" value="Chromosome LG7"/>
</dbReference>
<sequence>MSQCVPTWDLDEIPNPLAPLVPMLGGEVAEFPWEKDQVARNGLSPPCVYDKPLATSSPTKNTWVERPGGGGGTLESVVKQATRFRHRKPSAYGGGNDVVPCLDHRQAAATGDALVPCAAAAPGQRIGSCGEGSSARVGSCSGPNTRGKRSLKRAKVARVPVAHVCSSCCDDDGDSDSDSESGRDSWRLSRDSSEWELGSRGFASSSIGSPESTCSDEWSTEATTCDDRDTACHFRSQRELRAEEREKKARRTFGIHSQSELRRREKINQRMKTLQQMVPNSSKIDKASILDEVIEHLKQLQAQVVMMSRMMNMSYMMLPMALQQHLQLSLMTSMGMGMRMGSGMGMGMGVMDINAATGFPNITAGISPVPHPAAYMPLISWDRSGDCFSTPAIVVLDPVSTFLACQSQPTMDGYSRMASLYQQLHLPLLPGFNN</sequence>
<comment type="subcellular location">
    <subcellularLocation>
        <location evidence="1">Nucleus</location>
    </subcellularLocation>
</comment>
<organism evidence="8 9">
    <name type="scientific">Actinidia chinensis var. chinensis</name>
    <name type="common">Chinese soft-hair kiwi</name>
    <dbReference type="NCBI Taxonomy" id="1590841"/>
    <lineage>
        <taxon>Eukaryota</taxon>
        <taxon>Viridiplantae</taxon>
        <taxon>Streptophyta</taxon>
        <taxon>Embryophyta</taxon>
        <taxon>Tracheophyta</taxon>
        <taxon>Spermatophyta</taxon>
        <taxon>Magnoliopsida</taxon>
        <taxon>eudicotyledons</taxon>
        <taxon>Gunneridae</taxon>
        <taxon>Pentapetalae</taxon>
        <taxon>asterids</taxon>
        <taxon>Ericales</taxon>
        <taxon>Actinidiaceae</taxon>
        <taxon>Actinidia</taxon>
    </lineage>
</organism>
<dbReference type="GO" id="GO:0046983">
    <property type="term" value="F:protein dimerization activity"/>
    <property type="evidence" value="ECO:0007669"/>
    <property type="project" value="InterPro"/>
</dbReference>
<dbReference type="OrthoDB" id="690068at2759"/>
<feature type="region of interest" description="Disordered" evidence="6">
    <location>
        <begin position="128"/>
        <end position="153"/>
    </location>
</feature>
<gene>
    <name evidence="8" type="ORF">CEY00_Acc07669</name>
</gene>
<dbReference type="PROSITE" id="PS50888">
    <property type="entry name" value="BHLH"/>
    <property type="match status" value="1"/>
</dbReference>
<feature type="region of interest" description="Disordered" evidence="6">
    <location>
        <begin position="169"/>
        <end position="190"/>
    </location>
</feature>
<evidence type="ECO:0000256" key="1">
    <source>
        <dbReference type="ARBA" id="ARBA00004123"/>
    </source>
</evidence>
<evidence type="ECO:0000256" key="5">
    <source>
        <dbReference type="ARBA" id="ARBA00023242"/>
    </source>
</evidence>
<dbReference type="STRING" id="1590841.A0A2R6RCU7"/>
<dbReference type="SMART" id="SM00353">
    <property type="entry name" value="HLH"/>
    <property type="match status" value="1"/>
</dbReference>
<dbReference type="CDD" id="cd11445">
    <property type="entry name" value="bHLH_AtPIF_like"/>
    <property type="match status" value="1"/>
</dbReference>
<proteinExistence type="predicted"/>
<dbReference type="GO" id="GO:0005634">
    <property type="term" value="C:nucleus"/>
    <property type="evidence" value="ECO:0007669"/>
    <property type="project" value="UniProtKB-SubCell"/>
</dbReference>
<dbReference type="OMA" id="TACHFRS"/>
<keyword evidence="3" id="KW-0238">DNA-binding</keyword>
<accession>A0A2R6RCU7</accession>
<reference evidence="8 9" key="1">
    <citation type="submission" date="2017-07" db="EMBL/GenBank/DDBJ databases">
        <title>An improved, manually edited Actinidia chinensis var. chinensis (kiwifruit) genome highlights the challenges associated with draft genomes and gene prediction in plants.</title>
        <authorList>
            <person name="Pilkington S."/>
            <person name="Crowhurst R."/>
            <person name="Hilario E."/>
            <person name="Nardozza S."/>
            <person name="Fraser L."/>
            <person name="Peng Y."/>
            <person name="Gunaseelan K."/>
            <person name="Simpson R."/>
            <person name="Tahir J."/>
            <person name="Deroles S."/>
            <person name="Templeton K."/>
            <person name="Luo Z."/>
            <person name="Davy M."/>
            <person name="Cheng C."/>
            <person name="Mcneilage M."/>
            <person name="Scaglione D."/>
            <person name="Liu Y."/>
            <person name="Zhang Q."/>
            <person name="Datson P."/>
            <person name="De Silva N."/>
            <person name="Gardiner S."/>
            <person name="Bassett H."/>
            <person name="Chagne D."/>
            <person name="Mccallum J."/>
            <person name="Dzierzon H."/>
            <person name="Deng C."/>
            <person name="Wang Y.-Y."/>
            <person name="Barron N."/>
            <person name="Manako K."/>
            <person name="Bowen J."/>
            <person name="Foster T."/>
            <person name="Erridge Z."/>
            <person name="Tiffin H."/>
            <person name="Waite C."/>
            <person name="Davies K."/>
            <person name="Grierson E."/>
            <person name="Laing W."/>
            <person name="Kirk R."/>
            <person name="Chen X."/>
            <person name="Wood M."/>
            <person name="Montefiori M."/>
            <person name="Brummell D."/>
            <person name="Schwinn K."/>
            <person name="Catanach A."/>
            <person name="Fullerton C."/>
            <person name="Li D."/>
            <person name="Meiyalaghan S."/>
            <person name="Nieuwenhuizen N."/>
            <person name="Read N."/>
            <person name="Prakash R."/>
            <person name="Hunter D."/>
            <person name="Zhang H."/>
            <person name="Mckenzie M."/>
            <person name="Knabel M."/>
            <person name="Harris A."/>
            <person name="Allan A."/>
            <person name="Chen A."/>
            <person name="Janssen B."/>
            <person name="Plunkett B."/>
            <person name="Dwamena C."/>
            <person name="Voogd C."/>
            <person name="Leif D."/>
            <person name="Lafferty D."/>
            <person name="Souleyre E."/>
            <person name="Varkonyi-Gasic E."/>
            <person name="Gambi F."/>
            <person name="Hanley J."/>
            <person name="Yao J.-L."/>
            <person name="Cheung J."/>
            <person name="David K."/>
            <person name="Warren B."/>
            <person name="Marsh K."/>
            <person name="Snowden K."/>
            <person name="Lin-Wang K."/>
            <person name="Brian L."/>
            <person name="Martinez-Sanchez M."/>
            <person name="Wang M."/>
            <person name="Ileperuma N."/>
            <person name="Macnee N."/>
            <person name="Campin R."/>
            <person name="Mcatee P."/>
            <person name="Drummond R."/>
            <person name="Espley R."/>
            <person name="Ireland H."/>
            <person name="Wu R."/>
            <person name="Atkinson R."/>
            <person name="Karunairetnam S."/>
            <person name="Bulley S."/>
            <person name="Chunkath S."/>
            <person name="Hanley Z."/>
            <person name="Storey R."/>
            <person name="Thrimawithana A."/>
            <person name="Thomson S."/>
            <person name="David C."/>
            <person name="Testolin R."/>
        </authorList>
    </citation>
    <scope>NUCLEOTIDE SEQUENCE [LARGE SCALE GENOMIC DNA]</scope>
    <source>
        <strain evidence="9">cv. Red5</strain>
        <tissue evidence="8">Young leaf</tissue>
    </source>
</reference>
<dbReference type="AlphaFoldDB" id="A0A2R6RCU7"/>
<dbReference type="Gramene" id="PSS26373">
    <property type="protein sequence ID" value="PSS26373"/>
    <property type="gene ID" value="CEY00_Acc07669"/>
</dbReference>
<keyword evidence="4" id="KW-0804">Transcription</keyword>
<evidence type="ECO:0000256" key="6">
    <source>
        <dbReference type="SAM" id="MobiDB-lite"/>
    </source>
</evidence>
<dbReference type="Pfam" id="PF00010">
    <property type="entry name" value="HLH"/>
    <property type="match status" value="1"/>
</dbReference>
<dbReference type="InterPro" id="IPR047265">
    <property type="entry name" value="PIF1-like_bHLH"/>
</dbReference>
<comment type="caution">
    <text evidence="8">The sequence shown here is derived from an EMBL/GenBank/DDBJ whole genome shotgun (WGS) entry which is preliminary data.</text>
</comment>
<feature type="compositionally biased region" description="Acidic residues" evidence="6">
    <location>
        <begin position="169"/>
        <end position="179"/>
    </location>
</feature>
<protein>
    <submittedName>
        <fullName evidence="8">Transcription factor like</fullName>
    </submittedName>
</protein>
<feature type="compositionally biased region" description="Basic and acidic residues" evidence="6">
    <location>
        <begin position="180"/>
        <end position="190"/>
    </location>
</feature>
<evidence type="ECO:0000256" key="3">
    <source>
        <dbReference type="ARBA" id="ARBA00023125"/>
    </source>
</evidence>
<dbReference type="PANTHER" id="PTHR45855:SF23">
    <property type="entry name" value="TRANSCRIPTION FACTOR MEE8-RELATED"/>
    <property type="match status" value="1"/>
</dbReference>
<dbReference type="InterPro" id="IPR011598">
    <property type="entry name" value="bHLH_dom"/>
</dbReference>
<dbReference type="PANTHER" id="PTHR45855">
    <property type="entry name" value="TRANSCRIPTION FACTOR PIF1-RELATED"/>
    <property type="match status" value="1"/>
</dbReference>
<dbReference type="InterPro" id="IPR031066">
    <property type="entry name" value="bHLH_ALC-like_plant"/>
</dbReference>
<evidence type="ECO:0000313" key="8">
    <source>
        <dbReference type="EMBL" id="PSS26373.1"/>
    </source>
</evidence>
<dbReference type="InParanoid" id="A0A2R6RCU7"/>
<evidence type="ECO:0000256" key="4">
    <source>
        <dbReference type="ARBA" id="ARBA00023163"/>
    </source>
</evidence>
<keyword evidence="2" id="KW-0805">Transcription regulation</keyword>
<keyword evidence="5" id="KW-0539">Nucleus</keyword>
<dbReference type="Gene3D" id="4.10.280.10">
    <property type="entry name" value="Helix-loop-helix DNA-binding domain"/>
    <property type="match status" value="1"/>
</dbReference>
<keyword evidence="9" id="KW-1185">Reference proteome</keyword>
<name>A0A2R6RCU7_ACTCC</name>
<feature type="domain" description="BHLH" evidence="7">
    <location>
        <begin position="251"/>
        <end position="300"/>
    </location>
</feature>
<dbReference type="EMBL" id="NKQK01000007">
    <property type="protein sequence ID" value="PSS26373.1"/>
    <property type="molecule type" value="Genomic_DNA"/>
</dbReference>
<dbReference type="GO" id="GO:0003677">
    <property type="term" value="F:DNA binding"/>
    <property type="evidence" value="ECO:0007669"/>
    <property type="project" value="UniProtKB-KW"/>
</dbReference>
<evidence type="ECO:0000256" key="2">
    <source>
        <dbReference type="ARBA" id="ARBA00023015"/>
    </source>
</evidence>
<evidence type="ECO:0000313" key="9">
    <source>
        <dbReference type="Proteomes" id="UP000241394"/>
    </source>
</evidence>
<reference evidence="9" key="2">
    <citation type="journal article" date="2018" name="BMC Genomics">
        <title>A manually annotated Actinidia chinensis var. chinensis (kiwifruit) genome highlights the challenges associated with draft genomes and gene prediction in plants.</title>
        <authorList>
            <person name="Pilkington S.M."/>
            <person name="Crowhurst R."/>
            <person name="Hilario E."/>
            <person name="Nardozza S."/>
            <person name="Fraser L."/>
            <person name="Peng Y."/>
            <person name="Gunaseelan K."/>
            <person name="Simpson R."/>
            <person name="Tahir J."/>
            <person name="Deroles S.C."/>
            <person name="Templeton K."/>
            <person name="Luo Z."/>
            <person name="Davy M."/>
            <person name="Cheng C."/>
            <person name="McNeilage M."/>
            <person name="Scaglione D."/>
            <person name="Liu Y."/>
            <person name="Zhang Q."/>
            <person name="Datson P."/>
            <person name="De Silva N."/>
            <person name="Gardiner S.E."/>
            <person name="Bassett H."/>
            <person name="Chagne D."/>
            <person name="McCallum J."/>
            <person name="Dzierzon H."/>
            <person name="Deng C."/>
            <person name="Wang Y.Y."/>
            <person name="Barron L."/>
            <person name="Manako K."/>
            <person name="Bowen J."/>
            <person name="Foster T.M."/>
            <person name="Erridge Z.A."/>
            <person name="Tiffin H."/>
            <person name="Waite C.N."/>
            <person name="Davies K.M."/>
            <person name="Grierson E.P."/>
            <person name="Laing W.A."/>
            <person name="Kirk R."/>
            <person name="Chen X."/>
            <person name="Wood M."/>
            <person name="Montefiori M."/>
            <person name="Brummell D.A."/>
            <person name="Schwinn K.E."/>
            <person name="Catanach A."/>
            <person name="Fullerton C."/>
            <person name="Li D."/>
            <person name="Meiyalaghan S."/>
            <person name="Nieuwenhuizen N."/>
            <person name="Read N."/>
            <person name="Prakash R."/>
            <person name="Hunter D."/>
            <person name="Zhang H."/>
            <person name="McKenzie M."/>
            <person name="Knabel M."/>
            <person name="Harris A."/>
            <person name="Allan A.C."/>
            <person name="Gleave A."/>
            <person name="Chen A."/>
            <person name="Janssen B.J."/>
            <person name="Plunkett B."/>
            <person name="Ampomah-Dwamena C."/>
            <person name="Voogd C."/>
            <person name="Leif D."/>
            <person name="Lafferty D."/>
            <person name="Souleyre E.J.F."/>
            <person name="Varkonyi-Gasic E."/>
            <person name="Gambi F."/>
            <person name="Hanley J."/>
            <person name="Yao J.L."/>
            <person name="Cheung J."/>
            <person name="David K.M."/>
            <person name="Warren B."/>
            <person name="Marsh K."/>
            <person name="Snowden K.C."/>
            <person name="Lin-Wang K."/>
            <person name="Brian L."/>
            <person name="Martinez-Sanchez M."/>
            <person name="Wang M."/>
            <person name="Ileperuma N."/>
            <person name="Macnee N."/>
            <person name="Campin R."/>
            <person name="McAtee P."/>
            <person name="Drummond R.S.M."/>
            <person name="Espley R.V."/>
            <person name="Ireland H.S."/>
            <person name="Wu R."/>
            <person name="Atkinson R.G."/>
            <person name="Karunairetnam S."/>
            <person name="Bulley S."/>
            <person name="Chunkath S."/>
            <person name="Hanley Z."/>
            <person name="Storey R."/>
            <person name="Thrimawithana A.H."/>
            <person name="Thomson S."/>
            <person name="David C."/>
            <person name="Testolin R."/>
            <person name="Huang H."/>
            <person name="Hellens R.P."/>
            <person name="Schaffer R.J."/>
        </authorList>
    </citation>
    <scope>NUCLEOTIDE SEQUENCE [LARGE SCALE GENOMIC DNA]</scope>
    <source>
        <strain evidence="9">cv. Red5</strain>
    </source>
</reference>
<evidence type="ECO:0000259" key="7">
    <source>
        <dbReference type="PROSITE" id="PS50888"/>
    </source>
</evidence>
<dbReference type="InterPro" id="IPR036638">
    <property type="entry name" value="HLH_DNA-bd_sf"/>
</dbReference>
<dbReference type="SUPFAM" id="SSF47459">
    <property type="entry name" value="HLH, helix-loop-helix DNA-binding domain"/>
    <property type="match status" value="1"/>
</dbReference>